<protein>
    <submittedName>
        <fullName evidence="1">Uncharacterized protein</fullName>
    </submittedName>
</protein>
<gene>
    <name evidence="1" type="ORF">METZ01_LOCUS38751</name>
</gene>
<evidence type="ECO:0000313" key="1">
    <source>
        <dbReference type="EMBL" id="SUZ85897.1"/>
    </source>
</evidence>
<proteinExistence type="predicted"/>
<reference evidence="1" key="1">
    <citation type="submission" date="2018-05" db="EMBL/GenBank/DDBJ databases">
        <authorList>
            <person name="Lanie J.A."/>
            <person name="Ng W.-L."/>
            <person name="Kazmierczak K.M."/>
            <person name="Andrzejewski T.M."/>
            <person name="Davidsen T.M."/>
            <person name="Wayne K.J."/>
            <person name="Tettelin H."/>
            <person name="Glass J.I."/>
            <person name="Rusch D."/>
            <person name="Podicherti R."/>
            <person name="Tsui H.-C.T."/>
            <person name="Winkler M.E."/>
        </authorList>
    </citation>
    <scope>NUCLEOTIDE SEQUENCE</scope>
</reference>
<dbReference type="AntiFam" id="ANF00014">
    <property type="entry name" value="tRNA translation"/>
</dbReference>
<dbReference type="AlphaFoldDB" id="A0A381R7P8"/>
<name>A0A381R7P8_9ZZZZ</name>
<accession>A0A381R7P8</accession>
<sequence>MAGVVGFEPTHHGIKTRCLTAWLHPKSIQPNHSDVGYMDCQASI</sequence>
<dbReference type="EMBL" id="UINC01001656">
    <property type="protein sequence ID" value="SUZ85897.1"/>
    <property type="molecule type" value="Genomic_DNA"/>
</dbReference>
<organism evidence="1">
    <name type="scientific">marine metagenome</name>
    <dbReference type="NCBI Taxonomy" id="408172"/>
    <lineage>
        <taxon>unclassified sequences</taxon>
        <taxon>metagenomes</taxon>
        <taxon>ecological metagenomes</taxon>
    </lineage>
</organism>